<evidence type="ECO:0000313" key="2">
    <source>
        <dbReference type="Proteomes" id="UP000070456"/>
    </source>
</evidence>
<reference evidence="1 2" key="1">
    <citation type="submission" date="2015-12" db="EMBL/GenBank/DDBJ databases">
        <title>Draft genome sequence of the thermoanaerobe Thermotalea metallivorans, an isolate from the runoff channel of the Great Artesian Basin, Australia.</title>
        <authorList>
            <person name="Patel B.K."/>
        </authorList>
    </citation>
    <scope>NUCLEOTIDE SEQUENCE [LARGE SCALE GENOMIC DNA]</scope>
    <source>
        <strain evidence="1 2">B2-1</strain>
    </source>
</reference>
<comment type="caution">
    <text evidence="1">The sequence shown here is derived from an EMBL/GenBank/DDBJ whole genome shotgun (WGS) entry which is preliminary data.</text>
</comment>
<dbReference type="Proteomes" id="UP000070456">
    <property type="component" value="Unassembled WGS sequence"/>
</dbReference>
<protein>
    <submittedName>
        <fullName evidence="1">Uncharacterized protein</fullName>
    </submittedName>
</protein>
<dbReference type="AlphaFoldDB" id="A0A140L9E7"/>
<organism evidence="1 2">
    <name type="scientific">Thermotalea metallivorans</name>
    <dbReference type="NCBI Taxonomy" id="520762"/>
    <lineage>
        <taxon>Bacteria</taxon>
        <taxon>Bacillati</taxon>
        <taxon>Bacillota</taxon>
        <taxon>Clostridia</taxon>
        <taxon>Peptostreptococcales</taxon>
        <taxon>Thermotaleaceae</taxon>
        <taxon>Thermotalea</taxon>
    </lineage>
</organism>
<dbReference type="STRING" id="520762.AN619_07020"/>
<dbReference type="RefSeq" id="WP_068555078.1">
    <property type="nucleotide sequence ID" value="NZ_LOEE01000019.1"/>
</dbReference>
<name>A0A140L9E7_9FIRM</name>
<sequence length="142" mass="16562">MKNEHISCRDLKTYIEITRLRRECLAGEVEQLSSILNGLTTSYRVLVDAAEEFNHIAFSSKDDVKDAVDRADDLGELIDEVIDTLGYKLKEYLRDIKKSNVCREEFFVFHRKEDNGYYSNNYEAAGEEYNYPEDVTSQEEKQ</sequence>
<keyword evidence="2" id="KW-1185">Reference proteome</keyword>
<gene>
    <name evidence="1" type="ORF">AN619_07020</name>
</gene>
<dbReference type="EMBL" id="LOEE01000019">
    <property type="protein sequence ID" value="KXG77172.1"/>
    <property type="molecule type" value="Genomic_DNA"/>
</dbReference>
<evidence type="ECO:0000313" key="1">
    <source>
        <dbReference type="EMBL" id="KXG77172.1"/>
    </source>
</evidence>
<proteinExistence type="predicted"/>
<accession>A0A140L9E7</accession>